<dbReference type="InterPro" id="IPR036236">
    <property type="entry name" value="Znf_C2H2_sf"/>
</dbReference>
<dbReference type="InterPro" id="IPR013087">
    <property type="entry name" value="Znf_C2H2_type"/>
</dbReference>
<dbReference type="Gene3D" id="1.10.287.70">
    <property type="match status" value="2"/>
</dbReference>
<protein>
    <submittedName>
        <fullName evidence="10">Two pore calcium channel protein 2</fullName>
    </submittedName>
</protein>
<evidence type="ECO:0000256" key="6">
    <source>
        <dbReference type="RuleBase" id="RU003707"/>
    </source>
</evidence>
<dbReference type="SUPFAM" id="SSF57667">
    <property type="entry name" value="beta-beta-alpha zinc fingers"/>
    <property type="match status" value="2"/>
</dbReference>
<feature type="transmembrane region" description="Helical" evidence="8">
    <location>
        <begin position="481"/>
        <end position="500"/>
    </location>
</feature>
<feature type="domain" description="C2H2-type" evidence="9">
    <location>
        <begin position="76"/>
        <end position="103"/>
    </location>
</feature>
<comment type="caution">
    <text evidence="10">The sequence shown here is derived from an EMBL/GenBank/DDBJ whole genome shotgun (WGS) entry which is preliminary data.</text>
</comment>
<keyword evidence="11" id="KW-1185">Reference proteome</keyword>
<reference evidence="10 11" key="1">
    <citation type="journal article" date="2022" name="Front. Cell. Infect. Microbiol.">
        <title>The Genomes of Two Strains of Taenia crassiceps the Animal Model for the Study of Human Cysticercosis.</title>
        <authorList>
            <person name="Bobes R.J."/>
            <person name="Estrada K."/>
            <person name="Rios-Valencia D.G."/>
            <person name="Calderon-Gallegos A."/>
            <person name="de la Torre P."/>
            <person name="Carrero J.C."/>
            <person name="Sanchez-Flores A."/>
            <person name="Laclette J.P."/>
        </authorList>
    </citation>
    <scope>NUCLEOTIDE SEQUENCE [LARGE SCALE GENOMIC DNA]</scope>
    <source>
        <strain evidence="10">WFUcys</strain>
    </source>
</reference>
<feature type="transmembrane region" description="Helical" evidence="8">
    <location>
        <begin position="400"/>
        <end position="421"/>
    </location>
</feature>
<sequence>MVKDLLNRRYTSPGPFNDTTVSVFTPETHLTNHLKFAGLTSICVPWAGFWSRCSYRGKTSSQLAQHRATHGLGYVYVCEFCDYRATTSTNLRRHSRLHLDTRPYRCPHCPHTFVELSALRRHVLDSAYHPGLPLYVCPWCSPSPSHPSTSSSVPTVNSTSAASASLIIDLPIPLQRPSDSGVCGFNSSSLAWKHVVEAHADQLSSPETLQRLGRKAGETLIEHDVSLIFGLYHPNEDGNFRPSSAVRQFNAVATVRTHQRMRSNSNRLRNANNRKRPPPQDTSLAQSVLVVNSSPMVNGDASASTTEVAPGGVENAESLRGVLLAFLFWREEFLRNKWLIGQFVVLAVSFIDLLVSISMGCSEFYRVRRFFRPYFLISGSQMLKKTIKCLWNTLPELLGFLLLLMLWILSATVVAVCLFSGPLRQKSYYSAASQFYKPDRTGLGWLYETFYNLIVLLTTANHPDVILPNYSENRAAAFFDIGFLAVGTYIFMNIFTAIMYNQFRGYLLSSVQKRIFRRRVAVRAAFEVLKSRDPVPIVEADKVLLLLEETSLPDWKKSAISTKLMTQYEGGPVDLNEFMDIFQLLDLSSSQRKPTLVRQLNNPMALRIQSFCLSDLCRRVELFISLLNVVCIILQLVAFEDADEPSFVFLMINTCFATLYISANGMRFWVHGWRNSLRMPLTLFDLCVSIGNLALRLYEIGLIACGTRRVGPEKWSPYDFGQLANLLVILRTLCFMQISNLMTSVLFQMPHHLAPVLGVLISFYYVYALLGFSLFHGTIEHPTNESAVSNETYVCGTYQQLNYWSINFDDFAASIFTLWSLMVLNNWHVIVRAFTEKIGGWVHVYMLSWWLIASVILLTLITAMIIESFLFARQLHTHQADLLQLSERRRTNVSRLATVGGLRCYDGGGDRRRLIDDNGMEELSPASELSSNGLSSAAAEMEGVLTAPPSATMTFSFAQMFGGSFEEPTNEELAVLRIVRAASQIGLRFISASAQSRGVKVSRRGVDLQVGLVELDRLDTFNALCPELVRELASTVELLGADPSIRCLVITGSERVFSVGADVKHLDDLRKPEAMQRWEALGAVEKPTIAAVNGVALGGGCELAMMCDVIYAGERARFGHPEVGLAILPGAGGTQRLVRTIGKSRAMEMLLSGKAISAKEAVASGLVSRVYPVAEVVNRAIALAERISAHSLVALRAVKKAVNAAYQLPLDEGLKMERKIFIDALSSNDYSEGLSAHIEKRKPKFTDS</sequence>
<evidence type="ECO:0000256" key="3">
    <source>
        <dbReference type="ARBA" id="ARBA00022989"/>
    </source>
</evidence>
<dbReference type="Proteomes" id="UP001651158">
    <property type="component" value="Unassembled WGS sequence"/>
</dbReference>
<dbReference type="InterPro" id="IPR029045">
    <property type="entry name" value="ClpP/crotonase-like_dom_sf"/>
</dbReference>
<dbReference type="InterPro" id="IPR001753">
    <property type="entry name" value="Enoyl-CoA_hydra/iso"/>
</dbReference>
<organism evidence="10 11">
    <name type="scientific">Taenia crassiceps</name>
    <dbReference type="NCBI Taxonomy" id="6207"/>
    <lineage>
        <taxon>Eukaryota</taxon>
        <taxon>Metazoa</taxon>
        <taxon>Spiralia</taxon>
        <taxon>Lophotrochozoa</taxon>
        <taxon>Platyhelminthes</taxon>
        <taxon>Cestoda</taxon>
        <taxon>Eucestoda</taxon>
        <taxon>Cyclophyllidea</taxon>
        <taxon>Taeniidae</taxon>
        <taxon>Taenia</taxon>
    </lineage>
</organism>
<dbReference type="PROSITE" id="PS00166">
    <property type="entry name" value="ENOYL_COA_HYDRATASE"/>
    <property type="match status" value="1"/>
</dbReference>
<keyword evidence="2 8" id="KW-0812">Transmembrane</keyword>
<evidence type="ECO:0000256" key="1">
    <source>
        <dbReference type="ARBA" id="ARBA00004141"/>
    </source>
</evidence>
<dbReference type="PROSITE" id="PS50157">
    <property type="entry name" value="ZINC_FINGER_C2H2_2"/>
    <property type="match status" value="2"/>
</dbReference>
<feature type="transmembrane region" description="Helical" evidence="8">
    <location>
        <begin position="842"/>
        <end position="866"/>
    </location>
</feature>
<dbReference type="SUPFAM" id="SSF52096">
    <property type="entry name" value="ClpP/crotonase"/>
    <property type="match status" value="1"/>
</dbReference>
<feature type="transmembrane region" description="Helical" evidence="8">
    <location>
        <begin position="338"/>
        <end position="359"/>
    </location>
</feature>
<evidence type="ECO:0000259" key="9">
    <source>
        <dbReference type="PROSITE" id="PS50157"/>
    </source>
</evidence>
<dbReference type="SUPFAM" id="SSF81324">
    <property type="entry name" value="Voltage-gated potassium channels"/>
    <property type="match status" value="1"/>
</dbReference>
<feature type="compositionally biased region" description="Low complexity" evidence="7">
    <location>
        <begin position="262"/>
        <end position="271"/>
    </location>
</feature>
<dbReference type="InterPro" id="IPR005821">
    <property type="entry name" value="Ion_trans_dom"/>
</dbReference>
<keyword evidence="3 8" id="KW-1133">Transmembrane helix</keyword>
<dbReference type="PANTHER" id="PTHR46768">
    <property type="entry name" value="TWO PORE CALCIUM CHANNEL PROTEIN 2"/>
    <property type="match status" value="1"/>
</dbReference>
<comment type="similarity">
    <text evidence="6">Belongs to the enoyl-CoA hydratase/isomerase family.</text>
</comment>
<dbReference type="Pfam" id="PF00520">
    <property type="entry name" value="Ion_trans"/>
    <property type="match status" value="2"/>
</dbReference>
<dbReference type="InterPro" id="IPR028798">
    <property type="entry name" value="TPC2"/>
</dbReference>
<keyword evidence="5" id="KW-0863">Zinc-finger</keyword>
<evidence type="ECO:0000256" key="4">
    <source>
        <dbReference type="ARBA" id="ARBA00023136"/>
    </source>
</evidence>
<accession>A0ABR4QEB6</accession>
<comment type="subcellular location">
    <subcellularLocation>
        <location evidence="1">Membrane</location>
        <topology evidence="1">Multi-pass membrane protein</topology>
    </subcellularLocation>
</comment>
<proteinExistence type="inferred from homology"/>
<evidence type="ECO:0000313" key="10">
    <source>
        <dbReference type="EMBL" id="KAL5107925.1"/>
    </source>
</evidence>
<dbReference type="CDD" id="cd06558">
    <property type="entry name" value="crotonase-like"/>
    <property type="match status" value="1"/>
</dbReference>
<feature type="transmembrane region" description="Helical" evidence="8">
    <location>
        <begin position="645"/>
        <end position="663"/>
    </location>
</feature>
<dbReference type="InterPro" id="IPR014748">
    <property type="entry name" value="Enoyl-CoA_hydra_C"/>
</dbReference>
<dbReference type="PANTHER" id="PTHR46768:SF1">
    <property type="entry name" value="TWO PORE CHANNEL PROTEIN 2"/>
    <property type="match status" value="1"/>
</dbReference>
<dbReference type="EMBL" id="JAKROA010000004">
    <property type="protein sequence ID" value="KAL5107925.1"/>
    <property type="molecule type" value="Genomic_DNA"/>
</dbReference>
<dbReference type="SMART" id="SM00355">
    <property type="entry name" value="ZnF_C2H2"/>
    <property type="match status" value="3"/>
</dbReference>
<dbReference type="InterPro" id="IPR018376">
    <property type="entry name" value="Enoyl-CoA_hyd/isom_CS"/>
</dbReference>
<evidence type="ECO:0000256" key="5">
    <source>
        <dbReference type="PROSITE-ProRule" id="PRU00042"/>
    </source>
</evidence>
<dbReference type="Gene3D" id="3.90.226.10">
    <property type="entry name" value="2-enoyl-CoA Hydratase, Chain A, domain 1"/>
    <property type="match status" value="1"/>
</dbReference>
<dbReference type="Pfam" id="PF00378">
    <property type="entry name" value="ECH_1"/>
    <property type="match status" value="1"/>
</dbReference>
<feature type="transmembrane region" description="Helical" evidence="8">
    <location>
        <begin position="811"/>
        <end position="830"/>
    </location>
</feature>
<feature type="transmembrane region" description="Helical" evidence="8">
    <location>
        <begin position="753"/>
        <end position="775"/>
    </location>
</feature>
<evidence type="ECO:0000256" key="8">
    <source>
        <dbReference type="SAM" id="Phobius"/>
    </source>
</evidence>
<keyword evidence="4 8" id="KW-0472">Membrane</keyword>
<feature type="transmembrane region" description="Helical" evidence="8">
    <location>
        <begin position="442"/>
        <end position="461"/>
    </location>
</feature>
<dbReference type="Gene3D" id="1.10.12.10">
    <property type="entry name" value="Lyase 2-enoyl-coa Hydratase, Chain A, domain 2"/>
    <property type="match status" value="1"/>
</dbReference>
<evidence type="ECO:0000256" key="2">
    <source>
        <dbReference type="ARBA" id="ARBA00022692"/>
    </source>
</evidence>
<keyword evidence="5" id="KW-0862">Zinc</keyword>
<feature type="region of interest" description="Disordered" evidence="7">
    <location>
        <begin position="259"/>
        <end position="284"/>
    </location>
</feature>
<dbReference type="Gene3D" id="3.30.160.60">
    <property type="entry name" value="Classic Zinc Finger"/>
    <property type="match status" value="2"/>
</dbReference>
<feature type="domain" description="C2H2-type" evidence="9">
    <location>
        <begin position="104"/>
        <end position="131"/>
    </location>
</feature>
<evidence type="ECO:0000313" key="11">
    <source>
        <dbReference type="Proteomes" id="UP001651158"/>
    </source>
</evidence>
<keyword evidence="5" id="KW-0479">Metal-binding</keyword>
<evidence type="ECO:0000256" key="7">
    <source>
        <dbReference type="SAM" id="MobiDB-lite"/>
    </source>
</evidence>
<gene>
    <name evidence="10" type="ORF">TcWFU_006883</name>
</gene>
<dbReference type="InterPro" id="IPR027359">
    <property type="entry name" value="Volt_channel_dom_sf"/>
</dbReference>
<name>A0ABR4QEB6_9CEST</name>
<feature type="transmembrane region" description="Helical" evidence="8">
    <location>
        <begin position="620"/>
        <end position="639"/>
    </location>
</feature>
<dbReference type="Gene3D" id="1.20.120.350">
    <property type="entry name" value="Voltage-gated potassium channels. Chain C"/>
    <property type="match status" value="1"/>
</dbReference>